<comment type="caution">
    <text evidence="1">The sequence shown here is derived from an EMBL/GenBank/DDBJ whole genome shotgun (WGS) entry which is preliminary data.</text>
</comment>
<proteinExistence type="predicted"/>
<dbReference type="InterPro" id="IPR029055">
    <property type="entry name" value="Ntn_hydrolases_N"/>
</dbReference>
<accession>A0ABP7Z6K1</accession>
<dbReference type="EMBL" id="BAAAZI010000015">
    <property type="protein sequence ID" value="GAA4148278.1"/>
    <property type="molecule type" value="Genomic_DNA"/>
</dbReference>
<reference evidence="2" key="1">
    <citation type="journal article" date="2019" name="Int. J. Syst. Evol. Microbiol.">
        <title>The Global Catalogue of Microorganisms (GCM) 10K type strain sequencing project: providing services to taxonomists for standard genome sequencing and annotation.</title>
        <authorList>
            <consortium name="The Broad Institute Genomics Platform"/>
            <consortium name="The Broad Institute Genome Sequencing Center for Infectious Disease"/>
            <person name="Wu L."/>
            <person name="Ma J."/>
        </authorList>
    </citation>
    <scope>NUCLEOTIDE SEQUENCE [LARGE SCALE GENOMIC DNA]</scope>
    <source>
        <strain evidence="2">JCM 16704</strain>
    </source>
</reference>
<dbReference type="Gene3D" id="3.60.20.30">
    <property type="entry name" value="(Glycosyl)asparaginase"/>
    <property type="match status" value="1"/>
</dbReference>
<dbReference type="PANTHER" id="PTHR10188">
    <property type="entry name" value="L-ASPARAGINASE"/>
    <property type="match status" value="1"/>
</dbReference>
<sequence length="392" mass="42521">MHKDAGYPTQVSIFLPFFKLDYAKSRTQAILRLFEKALSITNIANTMHSRRKFIKQSIVGAASISALSTAISCDNKNTSKGPIRKPIVISTWDFGVAANQAAWEILGKNGRSLDAVEKGVKVAEADLSNPTVGKGGYPDRDGHVTLDACIMDELGNCGSVAAMENIAHPISVARLVMERTPHVMLVGEGAKQFALENGFKAENLLIESSEKAWKEWLKEKNYKPVMNIENKSFATEKLPGNQYNHDTIGMLALDANGNLSGACTTSGMAFKMHGRVGDSPIIGAGLYVDNEVGGATSTGVGEEVIRTVGSFLVVELMRQGYSPEDACKEAVLRIVKKKPDIAKDIQVGFLALNKDGQYGSYALQDGFTFAVCHTDKQDLIEKGKFHYPVKKG</sequence>
<dbReference type="Pfam" id="PF01112">
    <property type="entry name" value="Asparaginase_2"/>
    <property type="match status" value="1"/>
</dbReference>
<gene>
    <name evidence="1" type="ORF">GCM10022216_35010</name>
</gene>
<dbReference type="PANTHER" id="PTHR10188:SF6">
    <property type="entry name" value="N(4)-(BETA-N-ACETYLGLUCOSAMINYL)-L-ASPARAGINASE"/>
    <property type="match status" value="1"/>
</dbReference>
<dbReference type="CDD" id="cd04513">
    <property type="entry name" value="Glycosylasparaginase"/>
    <property type="match status" value="1"/>
</dbReference>
<protein>
    <submittedName>
        <fullName evidence="1">N(4)-(Beta-N-acetylglucosaminyl)-L-asparaginase</fullName>
    </submittedName>
</protein>
<evidence type="ECO:0000313" key="2">
    <source>
        <dbReference type="Proteomes" id="UP001500101"/>
    </source>
</evidence>
<name>A0ABP7Z6K1_9SPHI</name>
<organism evidence="1 2">
    <name type="scientific">Sphingobacterium kyonggiense</name>
    <dbReference type="NCBI Taxonomy" id="714075"/>
    <lineage>
        <taxon>Bacteria</taxon>
        <taxon>Pseudomonadati</taxon>
        <taxon>Bacteroidota</taxon>
        <taxon>Sphingobacteriia</taxon>
        <taxon>Sphingobacteriales</taxon>
        <taxon>Sphingobacteriaceae</taxon>
        <taxon>Sphingobacterium</taxon>
    </lineage>
</organism>
<dbReference type="Proteomes" id="UP001500101">
    <property type="component" value="Unassembled WGS sequence"/>
</dbReference>
<evidence type="ECO:0000313" key="1">
    <source>
        <dbReference type="EMBL" id="GAA4148278.1"/>
    </source>
</evidence>
<keyword evidence="2" id="KW-1185">Reference proteome</keyword>
<dbReference type="InterPro" id="IPR000246">
    <property type="entry name" value="Peptidase_T2"/>
</dbReference>
<dbReference type="SUPFAM" id="SSF56235">
    <property type="entry name" value="N-terminal nucleophile aminohydrolases (Ntn hydrolases)"/>
    <property type="match status" value="1"/>
</dbReference>